<evidence type="ECO:0000256" key="8">
    <source>
        <dbReference type="ARBA" id="ARBA00023224"/>
    </source>
</evidence>
<feature type="transmembrane region" description="Helical" evidence="11">
    <location>
        <begin position="12"/>
        <end position="32"/>
    </location>
</feature>
<dbReference type="PANTHER" id="PTHR32089:SF112">
    <property type="entry name" value="LYSOZYME-LIKE PROTEIN-RELATED"/>
    <property type="match status" value="1"/>
</dbReference>
<keyword evidence="6 11" id="KW-1133">Transmembrane helix</keyword>
<dbReference type="GO" id="GO:0006935">
    <property type="term" value="P:chemotaxis"/>
    <property type="evidence" value="ECO:0007669"/>
    <property type="project" value="UniProtKB-KW"/>
</dbReference>
<dbReference type="Gene3D" id="3.30.450.20">
    <property type="entry name" value="PAS domain"/>
    <property type="match status" value="2"/>
</dbReference>
<dbReference type="Gene3D" id="1.10.287.950">
    <property type="entry name" value="Methyl-accepting chemotaxis protein"/>
    <property type="match status" value="1"/>
</dbReference>
<dbReference type="EMBL" id="FRBW01000004">
    <property type="protein sequence ID" value="SHM95815.1"/>
    <property type="molecule type" value="Genomic_DNA"/>
</dbReference>
<keyword evidence="7 11" id="KW-0472">Membrane</keyword>
<organism evidence="15 16">
    <name type="scientific">Roseibium suaedae</name>
    <dbReference type="NCBI Taxonomy" id="735517"/>
    <lineage>
        <taxon>Bacteria</taxon>
        <taxon>Pseudomonadati</taxon>
        <taxon>Pseudomonadota</taxon>
        <taxon>Alphaproteobacteria</taxon>
        <taxon>Hyphomicrobiales</taxon>
        <taxon>Stappiaceae</taxon>
        <taxon>Roseibium</taxon>
    </lineage>
</organism>
<gene>
    <name evidence="15" type="ORF">SAMN05444272_3601</name>
</gene>
<dbReference type="PANTHER" id="PTHR32089">
    <property type="entry name" value="METHYL-ACCEPTING CHEMOTAXIS PROTEIN MCPB"/>
    <property type="match status" value="1"/>
</dbReference>
<evidence type="ECO:0000259" key="12">
    <source>
        <dbReference type="PROSITE" id="PS50111"/>
    </source>
</evidence>
<keyword evidence="2" id="KW-1003">Cell membrane</keyword>
<dbReference type="SUPFAM" id="SSF58104">
    <property type="entry name" value="Methyl-accepting chemotaxis protein (MCP) signaling domain"/>
    <property type="match status" value="1"/>
</dbReference>
<dbReference type="PROSITE" id="PS50111">
    <property type="entry name" value="CHEMOTAXIS_TRANSDUC_2"/>
    <property type="match status" value="1"/>
</dbReference>
<dbReference type="InterPro" id="IPR004089">
    <property type="entry name" value="MCPsignal_dom"/>
</dbReference>
<dbReference type="SMART" id="SM00283">
    <property type="entry name" value="MA"/>
    <property type="match status" value="1"/>
</dbReference>
<feature type="domain" description="T-SNARE coiled-coil homology" evidence="13">
    <location>
        <begin position="597"/>
        <end position="659"/>
    </location>
</feature>
<dbReference type="AlphaFoldDB" id="A0A1M7MXC2"/>
<dbReference type="CDD" id="cd12913">
    <property type="entry name" value="PDC1_MCP_like"/>
    <property type="match status" value="1"/>
</dbReference>
<name>A0A1M7MXC2_9HYPH</name>
<keyword evidence="16" id="KW-1185">Reference proteome</keyword>
<dbReference type="Pfam" id="PF02743">
    <property type="entry name" value="dCache_1"/>
    <property type="match status" value="1"/>
</dbReference>
<accession>A0A1M7MXC2</accession>
<evidence type="ECO:0000256" key="10">
    <source>
        <dbReference type="PROSITE-ProRule" id="PRU00284"/>
    </source>
</evidence>
<protein>
    <submittedName>
        <fullName evidence="15">Methyl-accepting chemotaxis sensory transducer with Cache sensor</fullName>
    </submittedName>
</protein>
<dbReference type="PROSITE" id="PS50885">
    <property type="entry name" value="HAMP"/>
    <property type="match status" value="1"/>
</dbReference>
<reference evidence="15 16" key="1">
    <citation type="submission" date="2016-11" db="EMBL/GenBank/DDBJ databases">
        <authorList>
            <person name="Jaros S."/>
            <person name="Januszkiewicz K."/>
            <person name="Wedrychowicz H."/>
        </authorList>
    </citation>
    <scope>NUCLEOTIDE SEQUENCE [LARGE SCALE GENOMIC DNA]</scope>
    <source>
        <strain evidence="15 16">DSM 22153</strain>
    </source>
</reference>
<evidence type="ECO:0000256" key="2">
    <source>
        <dbReference type="ARBA" id="ARBA00022475"/>
    </source>
</evidence>
<evidence type="ECO:0000256" key="3">
    <source>
        <dbReference type="ARBA" id="ARBA00022500"/>
    </source>
</evidence>
<evidence type="ECO:0000313" key="15">
    <source>
        <dbReference type="EMBL" id="SHM95815.1"/>
    </source>
</evidence>
<evidence type="ECO:0000313" key="16">
    <source>
        <dbReference type="Proteomes" id="UP000186002"/>
    </source>
</evidence>
<evidence type="ECO:0000256" key="5">
    <source>
        <dbReference type="ARBA" id="ARBA00022692"/>
    </source>
</evidence>
<dbReference type="Pfam" id="PF00015">
    <property type="entry name" value="MCPsignal"/>
    <property type="match status" value="1"/>
</dbReference>
<dbReference type="GO" id="GO:0005886">
    <property type="term" value="C:plasma membrane"/>
    <property type="evidence" value="ECO:0007669"/>
    <property type="project" value="UniProtKB-SubCell"/>
</dbReference>
<dbReference type="STRING" id="735517.SAMN05444272_3601"/>
<evidence type="ECO:0000259" key="13">
    <source>
        <dbReference type="PROSITE" id="PS50192"/>
    </source>
</evidence>
<sequence length="702" mass="74534">MFQKATITTKLVAVSVLTLAMALVAGIGFIAWQASITAGEQAQSQAEAVAKQEAEFVRRTMENGLKSAQGIAYSLTGLRSAGNTDRVQWTSAVEENLLANPDLSGAWGVILNDLLDGKDAEFKGDEKYEPKTGSWTPYYFRLPDGKIGYRPITDVVVGSDTETLWFNAPFKTGKSFVTDPYSWEADGKTVTGVSFSAPLKNGNQIIGVAGGDIMLTPLSEALGKQVPLGTGSVYLLSQSGQWVAHPDAALLGKSWEEGRSEQDLAVKDALLKAVKEGKDFAYTGYSNTLGTEVLRIIKSVEIGDSGTTMSVVVNVPTSTLSAASTHITMMIIGVGLVLLVVVAASIYFVSTSVVRRPLERAVGSIQALIDQRYEEPIADTERGDEMGRISRALEVFRDKSQQAEALGAEQQAQQQRQVERAEQIRNMSQAFDQKVSSLTQTVLRQVADLNSAAIVLTKGADETSAQSTMVAAASEEASSNVETVASAAEELMASVEEIRRQMAQSAAIAGQAVDQAQATNQKIEGLAQAANRISEVVKLITDIAEQTNLLALNATIEAARAGEAGRGFAVVAAEVKELANQTARATDEISMQIQSVQSETEGAVGAIQGISMTIEKMNEIATSIQGSVDQQGQATEEIARNIQEAANGTQEVARSIVTVASSADETGSTARQVNSVAEVLQGEAKNLQAEVEHFLSGVRSVA</sequence>
<feature type="transmembrane region" description="Helical" evidence="11">
    <location>
        <begin position="327"/>
        <end position="350"/>
    </location>
</feature>
<evidence type="ECO:0000256" key="4">
    <source>
        <dbReference type="ARBA" id="ARBA00022519"/>
    </source>
</evidence>
<keyword evidence="4" id="KW-0997">Cell inner membrane</keyword>
<proteinExistence type="inferred from homology"/>
<keyword evidence="8 10" id="KW-0807">Transducer</keyword>
<dbReference type="Gene3D" id="6.10.340.10">
    <property type="match status" value="1"/>
</dbReference>
<comment type="subcellular location">
    <subcellularLocation>
        <location evidence="1">Cell inner membrane</location>
        <topology evidence="1">Multi-pass membrane protein</topology>
    </subcellularLocation>
</comment>
<dbReference type="InterPro" id="IPR003660">
    <property type="entry name" value="HAMP_dom"/>
</dbReference>
<feature type="domain" description="Methyl-accepting transducer" evidence="12">
    <location>
        <begin position="438"/>
        <end position="674"/>
    </location>
</feature>
<evidence type="ECO:0000256" key="6">
    <source>
        <dbReference type="ARBA" id="ARBA00022989"/>
    </source>
</evidence>
<dbReference type="Proteomes" id="UP000186002">
    <property type="component" value="Unassembled WGS sequence"/>
</dbReference>
<feature type="domain" description="HAMP" evidence="14">
    <location>
        <begin position="352"/>
        <end position="405"/>
    </location>
</feature>
<evidence type="ECO:0000256" key="11">
    <source>
        <dbReference type="SAM" id="Phobius"/>
    </source>
</evidence>
<dbReference type="InterPro" id="IPR000727">
    <property type="entry name" value="T_SNARE_dom"/>
</dbReference>
<dbReference type="InterPro" id="IPR033479">
    <property type="entry name" value="dCache_1"/>
</dbReference>
<dbReference type="PROSITE" id="PS50192">
    <property type="entry name" value="T_SNARE"/>
    <property type="match status" value="1"/>
</dbReference>
<comment type="similarity">
    <text evidence="9">Belongs to the methyl-accepting chemotaxis (MCP) protein family.</text>
</comment>
<evidence type="ECO:0000256" key="1">
    <source>
        <dbReference type="ARBA" id="ARBA00004429"/>
    </source>
</evidence>
<evidence type="ECO:0000256" key="7">
    <source>
        <dbReference type="ARBA" id="ARBA00023136"/>
    </source>
</evidence>
<dbReference type="GO" id="GO:0007165">
    <property type="term" value="P:signal transduction"/>
    <property type="evidence" value="ECO:0007669"/>
    <property type="project" value="UniProtKB-KW"/>
</dbReference>
<keyword evidence="5 11" id="KW-0812">Transmembrane</keyword>
<keyword evidence="3" id="KW-0145">Chemotaxis</keyword>
<dbReference type="RefSeq" id="WP_073014696.1">
    <property type="nucleotide sequence ID" value="NZ_FRBW01000004.1"/>
</dbReference>
<evidence type="ECO:0000256" key="9">
    <source>
        <dbReference type="ARBA" id="ARBA00029447"/>
    </source>
</evidence>
<evidence type="ECO:0000259" key="14">
    <source>
        <dbReference type="PROSITE" id="PS50885"/>
    </source>
</evidence>